<dbReference type="GO" id="GO:0006457">
    <property type="term" value="P:protein folding"/>
    <property type="evidence" value="ECO:0007669"/>
    <property type="project" value="InterPro"/>
</dbReference>
<dbReference type="Proteomes" id="UP001295684">
    <property type="component" value="Unassembled WGS sequence"/>
</dbReference>
<keyword evidence="2" id="KW-0143">Chaperone</keyword>
<feature type="compositionally biased region" description="Basic and acidic residues" evidence="3">
    <location>
        <begin position="119"/>
        <end position="129"/>
    </location>
</feature>
<dbReference type="EMBL" id="CAMPGE010022706">
    <property type="protein sequence ID" value="CAI2380728.1"/>
    <property type="molecule type" value="Genomic_DNA"/>
</dbReference>
<evidence type="ECO:0008006" key="6">
    <source>
        <dbReference type="Google" id="ProtNLM"/>
    </source>
</evidence>
<gene>
    <name evidence="4" type="ORF">ECRASSUSDP1_LOCUS22168</name>
</gene>
<evidence type="ECO:0000256" key="3">
    <source>
        <dbReference type="SAM" id="MobiDB-lite"/>
    </source>
</evidence>
<evidence type="ECO:0000256" key="1">
    <source>
        <dbReference type="ARBA" id="ARBA00008045"/>
    </source>
</evidence>
<sequence length="139" mass="16070">MEKQEFTEEQKEMAMEYQKYDLERKTIMNKLVEIGEEKREHELVCDTLLGIQDDDRKTWKLVNGHLIEKTKGEIVPELKSNIENIILLTGKLNERMQTLLTRMRKIESDLGQQIKIQHPAKEETKDDSAASKSAGGIVS</sequence>
<comment type="caution">
    <text evidence="4">The sequence shown here is derived from an EMBL/GenBank/DDBJ whole genome shotgun (WGS) entry which is preliminary data.</text>
</comment>
<organism evidence="4 5">
    <name type="scientific">Euplotes crassus</name>
    <dbReference type="NCBI Taxonomy" id="5936"/>
    <lineage>
        <taxon>Eukaryota</taxon>
        <taxon>Sar</taxon>
        <taxon>Alveolata</taxon>
        <taxon>Ciliophora</taxon>
        <taxon>Intramacronucleata</taxon>
        <taxon>Spirotrichea</taxon>
        <taxon>Hypotrichia</taxon>
        <taxon>Euplotida</taxon>
        <taxon>Euplotidae</taxon>
        <taxon>Moneuplotes</taxon>
    </lineage>
</organism>
<evidence type="ECO:0000313" key="5">
    <source>
        <dbReference type="Proteomes" id="UP001295684"/>
    </source>
</evidence>
<dbReference type="GO" id="GO:0051082">
    <property type="term" value="F:unfolded protein binding"/>
    <property type="evidence" value="ECO:0007669"/>
    <property type="project" value="InterPro"/>
</dbReference>
<dbReference type="AlphaFoldDB" id="A0AAD1XWG7"/>
<dbReference type="InterPro" id="IPR002777">
    <property type="entry name" value="PFD_beta-like"/>
</dbReference>
<keyword evidence="5" id="KW-1185">Reference proteome</keyword>
<dbReference type="Pfam" id="PF01920">
    <property type="entry name" value="Prefoldin_2"/>
    <property type="match status" value="1"/>
</dbReference>
<protein>
    <recommendedName>
        <fullName evidence="6">Prefoldin subunit 2</fullName>
    </recommendedName>
</protein>
<comment type="similarity">
    <text evidence="1">Belongs to the prefoldin subunit beta family.</text>
</comment>
<dbReference type="SUPFAM" id="SSF46579">
    <property type="entry name" value="Prefoldin"/>
    <property type="match status" value="1"/>
</dbReference>
<evidence type="ECO:0000313" key="4">
    <source>
        <dbReference type="EMBL" id="CAI2380728.1"/>
    </source>
</evidence>
<reference evidence="4" key="1">
    <citation type="submission" date="2023-07" db="EMBL/GenBank/DDBJ databases">
        <authorList>
            <consortium name="AG Swart"/>
            <person name="Singh M."/>
            <person name="Singh A."/>
            <person name="Seah K."/>
            <person name="Emmerich C."/>
        </authorList>
    </citation>
    <scope>NUCLEOTIDE SEQUENCE</scope>
    <source>
        <strain evidence="4">DP1</strain>
    </source>
</reference>
<accession>A0AAD1XWG7</accession>
<dbReference type="GO" id="GO:0016272">
    <property type="term" value="C:prefoldin complex"/>
    <property type="evidence" value="ECO:0007669"/>
    <property type="project" value="InterPro"/>
</dbReference>
<name>A0AAD1XWG7_EUPCR</name>
<dbReference type="InterPro" id="IPR027235">
    <property type="entry name" value="PFD2"/>
</dbReference>
<dbReference type="InterPro" id="IPR009053">
    <property type="entry name" value="Prefoldin"/>
</dbReference>
<evidence type="ECO:0000256" key="2">
    <source>
        <dbReference type="ARBA" id="ARBA00023186"/>
    </source>
</evidence>
<dbReference type="PANTHER" id="PTHR13303">
    <property type="entry name" value="PREFOLDIN SUBUNIT 2"/>
    <property type="match status" value="1"/>
</dbReference>
<dbReference type="Gene3D" id="1.10.287.370">
    <property type="match status" value="1"/>
</dbReference>
<feature type="region of interest" description="Disordered" evidence="3">
    <location>
        <begin position="116"/>
        <end position="139"/>
    </location>
</feature>
<proteinExistence type="inferred from homology"/>